<dbReference type="SMART" id="SM00652">
    <property type="entry name" value="eIF1a"/>
    <property type="match status" value="1"/>
</dbReference>
<proteinExistence type="inferred from homology"/>
<organism evidence="6">
    <name type="scientific">Anthurium amnicola</name>
    <dbReference type="NCBI Taxonomy" id="1678845"/>
    <lineage>
        <taxon>Eukaryota</taxon>
        <taxon>Viridiplantae</taxon>
        <taxon>Streptophyta</taxon>
        <taxon>Embryophyta</taxon>
        <taxon>Tracheophyta</taxon>
        <taxon>Spermatophyta</taxon>
        <taxon>Magnoliopsida</taxon>
        <taxon>Liliopsida</taxon>
        <taxon>Araceae</taxon>
        <taxon>Pothoideae</taxon>
        <taxon>Potheae</taxon>
        <taxon>Anthurium</taxon>
    </lineage>
</organism>
<dbReference type="GO" id="GO:0005634">
    <property type="term" value="C:nucleus"/>
    <property type="evidence" value="ECO:0007669"/>
    <property type="project" value="TreeGrafter"/>
</dbReference>
<feature type="compositionally biased region" description="Polar residues" evidence="4">
    <location>
        <begin position="121"/>
        <end position="132"/>
    </location>
</feature>
<dbReference type="InterPro" id="IPR006196">
    <property type="entry name" value="RNA-binding_domain_S1_IF1"/>
</dbReference>
<feature type="domain" description="S1-like" evidence="5">
    <location>
        <begin position="8"/>
        <end position="71"/>
    </location>
</feature>
<name>A0A1D1Y3W7_9ARAE</name>
<dbReference type="InterPro" id="IPR001253">
    <property type="entry name" value="TIF_eIF-1A"/>
</dbReference>
<dbReference type="InterPro" id="IPR039294">
    <property type="entry name" value="EIF1AD"/>
</dbReference>
<dbReference type="PANTHER" id="PTHR21641">
    <property type="entry name" value="TRANSLATION INITIATION FACTOR-RELATED"/>
    <property type="match status" value="1"/>
</dbReference>
<feature type="region of interest" description="Disordered" evidence="4">
    <location>
        <begin position="121"/>
        <end position="187"/>
    </location>
</feature>
<protein>
    <submittedName>
        <fullName evidence="6">Putative RNA-binding protein EIF1AD</fullName>
    </submittedName>
</protein>
<feature type="compositionally biased region" description="Acidic residues" evidence="4">
    <location>
        <begin position="158"/>
        <end position="172"/>
    </location>
</feature>
<dbReference type="EMBL" id="GDJX01004693">
    <property type="protein sequence ID" value="JAT63243.1"/>
    <property type="molecule type" value="Transcribed_RNA"/>
</dbReference>
<accession>A0A1D1Y3W7</accession>
<dbReference type="SUPFAM" id="SSF50249">
    <property type="entry name" value="Nucleic acid-binding proteins"/>
    <property type="match status" value="1"/>
</dbReference>
<keyword evidence="3" id="KW-0648">Protein biosynthesis</keyword>
<comment type="similarity">
    <text evidence="1">Belongs to the EIF1AD family.</text>
</comment>
<dbReference type="AlphaFoldDB" id="A0A1D1Y3W7"/>
<dbReference type="PROSITE" id="PS50832">
    <property type="entry name" value="S1_IF1_TYPE"/>
    <property type="match status" value="1"/>
</dbReference>
<dbReference type="Pfam" id="PF01176">
    <property type="entry name" value="eIF-1a"/>
    <property type="match status" value="1"/>
</dbReference>
<gene>
    <name evidence="6" type="primary">eif1ad_0</name>
    <name evidence="7" type="synonym">eif1ad_4</name>
    <name evidence="6" type="ORF">g.45342</name>
    <name evidence="7" type="ORF">g.45344</name>
</gene>
<dbReference type="GO" id="GO:0003723">
    <property type="term" value="F:RNA binding"/>
    <property type="evidence" value="ECO:0007669"/>
    <property type="project" value="UniProtKB-KW"/>
</dbReference>
<evidence type="ECO:0000256" key="3">
    <source>
        <dbReference type="PROSITE-ProRule" id="PRU00181"/>
    </source>
</evidence>
<evidence type="ECO:0000256" key="2">
    <source>
        <dbReference type="ARBA" id="ARBA00022884"/>
    </source>
</evidence>
<reference evidence="6" key="1">
    <citation type="submission" date="2015-07" db="EMBL/GenBank/DDBJ databases">
        <title>Transcriptome Assembly of Anthurium amnicola.</title>
        <authorList>
            <person name="Suzuki J."/>
        </authorList>
    </citation>
    <scope>NUCLEOTIDE SEQUENCE</scope>
</reference>
<evidence type="ECO:0000256" key="4">
    <source>
        <dbReference type="SAM" id="MobiDB-lite"/>
    </source>
</evidence>
<keyword evidence="2" id="KW-0694">RNA-binding</keyword>
<evidence type="ECO:0000313" key="7">
    <source>
        <dbReference type="EMBL" id="JAT63243.1"/>
    </source>
</evidence>
<dbReference type="PANTHER" id="PTHR21641:SF0">
    <property type="entry name" value="RNA-BINDING PROTEIN EIF1AD-RELATED"/>
    <property type="match status" value="1"/>
</dbReference>
<evidence type="ECO:0000313" key="6">
    <source>
        <dbReference type="EMBL" id="JAT49340.1"/>
    </source>
</evidence>
<dbReference type="GO" id="GO:0003743">
    <property type="term" value="F:translation initiation factor activity"/>
    <property type="evidence" value="ECO:0007669"/>
    <property type="project" value="UniProtKB-UniRule"/>
</dbReference>
<dbReference type="InterPro" id="IPR012340">
    <property type="entry name" value="NA-bd_OB-fold"/>
</dbReference>
<keyword evidence="3" id="KW-0396">Initiation factor</keyword>
<dbReference type="Gene3D" id="2.40.50.140">
    <property type="entry name" value="Nucleic acid-binding proteins"/>
    <property type="match status" value="1"/>
</dbReference>
<dbReference type="EMBL" id="GDJX01018596">
    <property type="protein sequence ID" value="JAT49340.1"/>
    <property type="molecule type" value="Transcribed_RNA"/>
</dbReference>
<evidence type="ECO:0000259" key="5">
    <source>
        <dbReference type="PROSITE" id="PS50832"/>
    </source>
</evidence>
<sequence length="187" mass="20511">MRAGRKNLKRASCEKECLCLQDGESIMQVVSLRGSNLIEVMDAKGVKSLALFPAKFQRSLWMKRGSFVVVDASGREKALGSGSKVACVISQVLFQEQVRVLQKSPSWPEVFRTALMDNSSSQQQAPVPQLQESDADGSDGLPALEANLNRNRPVELYSDTDTDTDLDSDAEDHIESGLFECQDGISK</sequence>
<evidence type="ECO:0000256" key="1">
    <source>
        <dbReference type="ARBA" id="ARBA00007340"/>
    </source>
</evidence>